<sequence>MNPIVIRVENDAAFGPAAPVGVPCSEPIAQTRTAGHRPVTPQGTSAGVWECSPGRFRRQVPQAEYSYFISGEGSFTPDGGAPVEFRAGDSIYFAAHTQGEWHVRQTVRKAYLIIA</sequence>
<evidence type="ECO:0000313" key="2">
    <source>
        <dbReference type="EMBL" id="RKJ96944.1"/>
    </source>
</evidence>
<dbReference type="AlphaFoldDB" id="A0A420KCT2"/>
<dbReference type="RefSeq" id="WP_043745736.1">
    <property type="nucleotide sequence ID" value="NZ_NKDB02000002.1"/>
</dbReference>
<dbReference type="PANTHER" id="PTHR40943">
    <property type="entry name" value="CYTOPLASMIC PROTEIN-RELATED"/>
    <property type="match status" value="1"/>
</dbReference>
<dbReference type="SUPFAM" id="SSF51182">
    <property type="entry name" value="RmlC-like cupins"/>
    <property type="match status" value="1"/>
</dbReference>
<proteinExistence type="predicted"/>
<dbReference type="InterPro" id="IPR008579">
    <property type="entry name" value="UGlyAH_Cupin_dom"/>
</dbReference>
<feature type="domain" description="(S)-ureidoglycine aminohydrolase cupin" evidence="1">
    <location>
        <begin position="44"/>
        <end position="111"/>
    </location>
</feature>
<evidence type="ECO:0000259" key="1">
    <source>
        <dbReference type="Pfam" id="PF05899"/>
    </source>
</evidence>
<dbReference type="CDD" id="cd02227">
    <property type="entry name" value="cupin_TM1112-like"/>
    <property type="match status" value="1"/>
</dbReference>
<name>A0A420KCT2_9BURK</name>
<dbReference type="EMBL" id="NKDB02000002">
    <property type="protein sequence ID" value="RKJ96944.1"/>
    <property type="molecule type" value="Genomic_DNA"/>
</dbReference>
<gene>
    <name evidence="2" type="ORF">CE154_013140</name>
</gene>
<dbReference type="Gene3D" id="2.60.120.10">
    <property type="entry name" value="Jelly Rolls"/>
    <property type="match status" value="1"/>
</dbReference>
<reference evidence="2 3" key="1">
    <citation type="submission" date="2018-09" db="EMBL/GenBank/DDBJ databases">
        <title>Genome comparison of Alicycliphilus sp. BQ1, a polyurethanolytic bacterium, with its closest phylogenetic relatives Alicycliphilus denitrificans BC and K601, unable to attack polyurethane.</title>
        <authorList>
            <person name="Loza-Tavera H."/>
            <person name="Lozano L."/>
            <person name="Cevallos M."/>
            <person name="Maya-Lucas O."/>
            <person name="Garcia-Mena J."/>
            <person name="Hernandez J."/>
        </authorList>
    </citation>
    <scope>NUCLEOTIDE SEQUENCE [LARGE SCALE GENOMIC DNA]</scope>
    <source>
        <strain evidence="2 3">BQ1</strain>
    </source>
</reference>
<organism evidence="2 3">
    <name type="scientific">Alicycliphilus denitrificans</name>
    <dbReference type="NCBI Taxonomy" id="179636"/>
    <lineage>
        <taxon>Bacteria</taxon>
        <taxon>Pseudomonadati</taxon>
        <taxon>Pseudomonadota</taxon>
        <taxon>Betaproteobacteria</taxon>
        <taxon>Burkholderiales</taxon>
        <taxon>Comamonadaceae</taxon>
        <taxon>Alicycliphilus</taxon>
    </lineage>
</organism>
<dbReference type="PANTHER" id="PTHR40943:SF1">
    <property type="entry name" value="CYTOPLASMIC PROTEIN"/>
    <property type="match status" value="1"/>
</dbReference>
<dbReference type="Proteomes" id="UP000216225">
    <property type="component" value="Unassembled WGS sequence"/>
</dbReference>
<comment type="caution">
    <text evidence="2">The sequence shown here is derived from an EMBL/GenBank/DDBJ whole genome shotgun (WGS) entry which is preliminary data.</text>
</comment>
<protein>
    <submittedName>
        <fullName evidence="2">DUF861 domain-containing protein</fullName>
    </submittedName>
</protein>
<dbReference type="InterPro" id="IPR014710">
    <property type="entry name" value="RmlC-like_jellyroll"/>
</dbReference>
<dbReference type="Pfam" id="PF05899">
    <property type="entry name" value="Cupin_3"/>
    <property type="match status" value="1"/>
</dbReference>
<dbReference type="InterPro" id="IPR011051">
    <property type="entry name" value="RmlC_Cupin_sf"/>
</dbReference>
<accession>A0A420KCT2</accession>
<evidence type="ECO:0000313" key="3">
    <source>
        <dbReference type="Proteomes" id="UP000216225"/>
    </source>
</evidence>